<gene>
    <name evidence="9" type="ORF">GCM10023333_42420</name>
</gene>
<dbReference type="SUPFAM" id="SSF116726">
    <property type="entry name" value="TrkA C-terminal domain-like"/>
    <property type="match status" value="2"/>
</dbReference>
<comment type="caution">
    <text evidence="9">The sequence shown here is derived from an EMBL/GenBank/DDBJ whole genome shotgun (WGS) entry which is preliminary data.</text>
</comment>
<accession>A0ABP9FLD9</accession>
<comment type="subcellular location">
    <subcellularLocation>
        <location evidence="1">Membrane</location>
        <topology evidence="1">Multi-pass membrane protein</topology>
    </subcellularLocation>
</comment>
<keyword evidence="6 7" id="KW-0472">Membrane</keyword>
<keyword evidence="3 7" id="KW-0812">Transmembrane</keyword>
<feature type="transmembrane region" description="Helical" evidence="7">
    <location>
        <begin position="102"/>
        <end position="122"/>
    </location>
</feature>
<keyword evidence="4" id="KW-0677">Repeat</keyword>
<reference evidence="10" key="1">
    <citation type="journal article" date="2019" name="Int. J. Syst. Evol. Microbiol.">
        <title>The Global Catalogue of Microorganisms (GCM) 10K type strain sequencing project: providing services to taxonomists for standard genome sequencing and annotation.</title>
        <authorList>
            <consortium name="The Broad Institute Genomics Platform"/>
            <consortium name="The Broad Institute Genome Sequencing Center for Infectious Disease"/>
            <person name="Wu L."/>
            <person name="Ma J."/>
        </authorList>
    </citation>
    <scope>NUCLEOTIDE SEQUENCE [LARGE SCALE GENOMIC DNA]</scope>
    <source>
        <strain evidence="10">JCM 18401</strain>
    </source>
</reference>
<evidence type="ECO:0000313" key="10">
    <source>
        <dbReference type="Proteomes" id="UP001499988"/>
    </source>
</evidence>
<sequence length="569" mass="60619">MSALLGAVLLGLVPMADAFMGFAHPAVITVACVLILSYGLQRTGVIDSLIHTLLPAQASVGWHLLLLMLLGAVMSAFINNVGAMAMMIPIALKLAQQHELPAARLLMPLSFATILGGMTTLIGTPPNLIVSGFRADHLGNGFALFDFSAVGLVVALAGISLVLLLSRWLIPARATSSFDQFRTGAYRFEARIPPEHKLIGQRLSDLEQALESSDSQIIGMMRNHVAVFAPAPERLLKAEDVIMLESDPETIATTLSQLGLLLETAKPEEKTDDSEQQADASPLDKEIRTHEWVIMPGALMAGRTAKQIGVYRRFGLLLLALSRQGQPTNRRLRSTVFQAGDLVLLQGPSESMAAFAQRYGLAPLAPRAIHIPERSKAWLASLIMLLAISSMVLGWLSAAVAFAAAVVLYAVIGIVPLREIYSAIEGSTIVLIAALFPVAAAMSATGTADLLADLVFSHLSQAPPALLIAGIMVITMTLSDFMNNAATAAIMCPIALSGAQQLGLNADSFLMAVAIGASCAFLTPIGHQNNTLILGPAGLRFGDYWRLGLPLELLIIALAVPMLLWRWPL</sequence>
<dbReference type="InterPro" id="IPR004680">
    <property type="entry name" value="Cit_transptr-like_dom"/>
</dbReference>
<dbReference type="Pfam" id="PF03600">
    <property type="entry name" value="CitMHS"/>
    <property type="match status" value="1"/>
</dbReference>
<dbReference type="Pfam" id="PF02080">
    <property type="entry name" value="TrkA_C"/>
    <property type="match status" value="1"/>
</dbReference>
<name>A0ABP9FLD9_9GAMM</name>
<evidence type="ECO:0000256" key="7">
    <source>
        <dbReference type="SAM" id="Phobius"/>
    </source>
</evidence>
<evidence type="ECO:0000256" key="4">
    <source>
        <dbReference type="ARBA" id="ARBA00022737"/>
    </source>
</evidence>
<evidence type="ECO:0000256" key="3">
    <source>
        <dbReference type="ARBA" id="ARBA00022692"/>
    </source>
</evidence>
<keyword evidence="5 7" id="KW-1133">Transmembrane helix</keyword>
<feature type="transmembrane region" description="Helical" evidence="7">
    <location>
        <begin position="62"/>
        <end position="90"/>
    </location>
</feature>
<dbReference type="EMBL" id="BAABJZ010000107">
    <property type="protein sequence ID" value="GAA4903651.1"/>
    <property type="molecule type" value="Genomic_DNA"/>
</dbReference>
<dbReference type="Proteomes" id="UP001499988">
    <property type="component" value="Unassembled WGS sequence"/>
</dbReference>
<feature type="transmembrane region" description="Helical" evidence="7">
    <location>
        <begin position="142"/>
        <end position="165"/>
    </location>
</feature>
<evidence type="ECO:0000259" key="8">
    <source>
        <dbReference type="PROSITE" id="PS51202"/>
    </source>
</evidence>
<proteinExistence type="predicted"/>
<keyword evidence="2" id="KW-0813">Transport</keyword>
<protein>
    <submittedName>
        <fullName evidence="9">SLC13 family permease</fullName>
    </submittedName>
</protein>
<dbReference type="Gene3D" id="3.30.70.1450">
    <property type="entry name" value="Regulator of K+ conductance, C-terminal domain"/>
    <property type="match status" value="2"/>
</dbReference>
<dbReference type="PROSITE" id="PS51202">
    <property type="entry name" value="RCK_C"/>
    <property type="match status" value="2"/>
</dbReference>
<organism evidence="9 10">
    <name type="scientific">Ferrimonas pelagia</name>
    <dbReference type="NCBI Taxonomy" id="1177826"/>
    <lineage>
        <taxon>Bacteria</taxon>
        <taxon>Pseudomonadati</taxon>
        <taxon>Pseudomonadota</taxon>
        <taxon>Gammaproteobacteria</taxon>
        <taxon>Alteromonadales</taxon>
        <taxon>Ferrimonadaceae</taxon>
        <taxon>Ferrimonas</taxon>
    </lineage>
</organism>
<feature type="transmembrane region" description="Helical" evidence="7">
    <location>
        <begin position="466"/>
        <end position="496"/>
    </location>
</feature>
<evidence type="ECO:0000313" key="9">
    <source>
        <dbReference type="EMBL" id="GAA4903651.1"/>
    </source>
</evidence>
<feature type="domain" description="RCK C-terminal" evidence="8">
    <location>
        <begin position="275"/>
        <end position="361"/>
    </location>
</feature>
<dbReference type="PANTHER" id="PTHR43652:SF2">
    <property type="entry name" value="BASIC AMINO ACID ANTIPORTER YFCC-RELATED"/>
    <property type="match status" value="1"/>
</dbReference>
<dbReference type="InterPro" id="IPR051679">
    <property type="entry name" value="DASS-Related_Transporters"/>
</dbReference>
<feature type="transmembrane region" description="Helical" evidence="7">
    <location>
        <begin position="508"/>
        <end position="527"/>
    </location>
</feature>
<evidence type="ECO:0000256" key="2">
    <source>
        <dbReference type="ARBA" id="ARBA00022448"/>
    </source>
</evidence>
<dbReference type="InterPro" id="IPR036721">
    <property type="entry name" value="RCK_C_sf"/>
</dbReference>
<evidence type="ECO:0000256" key="5">
    <source>
        <dbReference type="ARBA" id="ARBA00022989"/>
    </source>
</evidence>
<dbReference type="InterPro" id="IPR006037">
    <property type="entry name" value="RCK_C"/>
</dbReference>
<feature type="domain" description="RCK C-terminal" evidence="8">
    <location>
        <begin position="173"/>
        <end position="261"/>
    </location>
</feature>
<keyword evidence="10" id="KW-1185">Reference proteome</keyword>
<feature type="transmembrane region" description="Helical" evidence="7">
    <location>
        <begin position="429"/>
        <end position="446"/>
    </location>
</feature>
<feature type="transmembrane region" description="Helical" evidence="7">
    <location>
        <begin position="399"/>
        <end position="417"/>
    </location>
</feature>
<feature type="transmembrane region" description="Helical" evidence="7">
    <location>
        <begin position="547"/>
        <end position="565"/>
    </location>
</feature>
<evidence type="ECO:0000256" key="6">
    <source>
        <dbReference type="ARBA" id="ARBA00023136"/>
    </source>
</evidence>
<evidence type="ECO:0000256" key="1">
    <source>
        <dbReference type="ARBA" id="ARBA00004141"/>
    </source>
</evidence>
<dbReference type="PANTHER" id="PTHR43652">
    <property type="entry name" value="BASIC AMINO ACID ANTIPORTER YFCC-RELATED"/>
    <property type="match status" value="1"/>
</dbReference>
<feature type="transmembrane region" description="Helical" evidence="7">
    <location>
        <begin position="377"/>
        <end position="393"/>
    </location>
</feature>